<evidence type="ECO:0000256" key="4">
    <source>
        <dbReference type="SAM" id="MobiDB-lite"/>
    </source>
</evidence>
<dbReference type="GO" id="GO:0006508">
    <property type="term" value="P:proteolysis"/>
    <property type="evidence" value="ECO:0007669"/>
    <property type="project" value="UniProtKB-KW"/>
</dbReference>
<organism evidence="6 7">
    <name type="scientific">Lasiodiplodia theobromae</name>
    <dbReference type="NCBI Taxonomy" id="45133"/>
    <lineage>
        <taxon>Eukaryota</taxon>
        <taxon>Fungi</taxon>
        <taxon>Dikarya</taxon>
        <taxon>Ascomycota</taxon>
        <taxon>Pezizomycotina</taxon>
        <taxon>Dothideomycetes</taxon>
        <taxon>Dothideomycetes incertae sedis</taxon>
        <taxon>Botryosphaeriales</taxon>
        <taxon>Botryosphaeriaceae</taxon>
        <taxon>Lasiodiplodia</taxon>
    </lineage>
</organism>
<evidence type="ECO:0000256" key="3">
    <source>
        <dbReference type="ARBA" id="ARBA00022801"/>
    </source>
</evidence>
<dbReference type="OrthoDB" id="5071693at2759"/>
<evidence type="ECO:0000313" key="6">
    <source>
        <dbReference type="EMBL" id="KAB2572718.1"/>
    </source>
</evidence>
<evidence type="ECO:0000259" key="5">
    <source>
        <dbReference type="PROSITE" id="PS50600"/>
    </source>
</evidence>
<evidence type="ECO:0000256" key="2">
    <source>
        <dbReference type="ARBA" id="ARBA00022670"/>
    </source>
</evidence>
<proteinExistence type="inferred from homology"/>
<feature type="domain" description="Ubiquitin-like protease family profile" evidence="5">
    <location>
        <begin position="354"/>
        <end position="515"/>
    </location>
</feature>
<dbReference type="InterPro" id="IPR038765">
    <property type="entry name" value="Papain-like_cys_pep_sf"/>
</dbReference>
<dbReference type="EMBL" id="VCHE01000072">
    <property type="protein sequence ID" value="KAB2572718.1"/>
    <property type="molecule type" value="Genomic_DNA"/>
</dbReference>
<evidence type="ECO:0000256" key="1">
    <source>
        <dbReference type="ARBA" id="ARBA00005234"/>
    </source>
</evidence>
<comment type="caution">
    <text evidence="6">The sequence shown here is derived from an EMBL/GenBank/DDBJ whole genome shotgun (WGS) entry which is preliminary data.</text>
</comment>
<feature type="region of interest" description="Disordered" evidence="4">
    <location>
        <begin position="124"/>
        <end position="255"/>
    </location>
</feature>
<keyword evidence="3" id="KW-0378">Hydrolase</keyword>
<feature type="compositionally biased region" description="Polar residues" evidence="4">
    <location>
        <begin position="170"/>
        <end position="195"/>
    </location>
</feature>
<feature type="compositionally biased region" description="Polar residues" evidence="4">
    <location>
        <begin position="244"/>
        <end position="255"/>
    </location>
</feature>
<sequence length="723" mass="79777">MLPPELAAEVRTFEEAAANVSSSGLFTAWEKLHKSFLDAKLSATDHLRPETLRTVSLLSAEFGRQKPVLAALAASRWKLTAETFVDTFSPKALMSCEFVSQVRKLADDTTVTFAEAVEAMKRERTRRLTTSGKPGLPKTPDWTPLDAGNARKGYCPDVVLRRPQKRRKTSNQSGAANVSQQEGADDQSPPSNHALSMTDIEQPRRGTDVLGDDDFGGYAMTAEGLVSDDESDRFDETPAPLRTKPTTGEKASQSLDTADPFLSCEKDSLETSKASVPVEVPTIRHLPEHRDSGTQQFDRQISEPPHGDTSAYFPSKDVPRFERLGSNSKARLSGSAGAGSKEPPKSPNAEANVVAFGADEDTRVANALRALEGDNWLGEETITSVLALFIPNTGVRIVDIGTVPPDGAWERWASAKDSRVRLRKPDEMVIVPLFDPQRMHWQLLAFELTRNDVVITAYDSMVLRTDTTELAARSIAKFLGISPERSLRFRRDPGALQQTNSHDCGVFVIVHALFTIARSSIPTSADGSLWRMFFRCCLQMERLQQEVDAALALMEHVQERLGPQLLKDHATAIARCKRLKHAVSQADEFFKVVLMVRHRALEGLQKIQDALNSVMHRQNIIRDLDRMLGPDLDDAETQARDLLQTGLESVSRRCKEMQQSGFGATSNAGGNIASFVNVASQIHFKFQLAYTEAKGFLEEMDEKVGVATREAEALLQYSKVLSG</sequence>
<dbReference type="Gene3D" id="3.40.395.10">
    <property type="entry name" value="Adenoviral Proteinase, Chain A"/>
    <property type="match status" value="1"/>
</dbReference>
<dbReference type="GO" id="GO:0008234">
    <property type="term" value="F:cysteine-type peptidase activity"/>
    <property type="evidence" value="ECO:0007669"/>
    <property type="project" value="InterPro"/>
</dbReference>
<keyword evidence="7" id="KW-1185">Reference proteome</keyword>
<dbReference type="PROSITE" id="PS50600">
    <property type="entry name" value="ULP_PROTEASE"/>
    <property type="match status" value="1"/>
</dbReference>
<gene>
    <name evidence="6" type="ORF">DBV05_g8591</name>
</gene>
<keyword evidence="2" id="KW-0645">Protease</keyword>
<dbReference type="GO" id="GO:0019783">
    <property type="term" value="F:ubiquitin-like protein peptidase activity"/>
    <property type="evidence" value="ECO:0007669"/>
    <property type="project" value="UniProtKB-ARBA"/>
</dbReference>
<feature type="region of interest" description="Disordered" evidence="4">
    <location>
        <begin position="285"/>
        <end position="349"/>
    </location>
</feature>
<comment type="similarity">
    <text evidence="1">Belongs to the peptidase C48 family.</text>
</comment>
<dbReference type="SUPFAM" id="SSF54001">
    <property type="entry name" value="Cysteine proteinases"/>
    <property type="match status" value="1"/>
</dbReference>
<dbReference type="AlphaFoldDB" id="A0A5N5D4Q1"/>
<name>A0A5N5D4Q1_9PEZI</name>
<reference evidence="6 7" key="1">
    <citation type="journal article" date="2019" name="Sci. Rep.">
        <title>A multi-omics analysis of the grapevine pathogen Lasiodiplodia theobromae reveals that temperature affects the expression of virulence- and pathogenicity-related genes.</title>
        <authorList>
            <person name="Felix C."/>
            <person name="Meneses R."/>
            <person name="Goncalves M.F.M."/>
            <person name="Tilleman L."/>
            <person name="Duarte A.S."/>
            <person name="Jorrin-Novo J.V."/>
            <person name="Van de Peer Y."/>
            <person name="Deforce D."/>
            <person name="Van Nieuwerburgh F."/>
            <person name="Esteves A.C."/>
            <person name="Alves A."/>
        </authorList>
    </citation>
    <scope>NUCLEOTIDE SEQUENCE [LARGE SCALE GENOMIC DNA]</scope>
    <source>
        <strain evidence="6 7">LA-SOL3</strain>
    </source>
</reference>
<dbReference type="Pfam" id="PF02902">
    <property type="entry name" value="Peptidase_C48"/>
    <property type="match status" value="1"/>
</dbReference>
<dbReference type="InterPro" id="IPR003653">
    <property type="entry name" value="Peptidase_C48_C"/>
</dbReference>
<protein>
    <recommendedName>
        <fullName evidence="5">Ubiquitin-like protease family profile domain-containing protein</fullName>
    </recommendedName>
</protein>
<accession>A0A5N5D4Q1</accession>
<dbReference type="Proteomes" id="UP000325902">
    <property type="component" value="Unassembled WGS sequence"/>
</dbReference>
<evidence type="ECO:0000313" key="7">
    <source>
        <dbReference type="Proteomes" id="UP000325902"/>
    </source>
</evidence>